<accession>A0A8J2TVK0</accession>
<gene>
    <name evidence="6" type="primary">solA</name>
    <name evidence="6" type="ORF">GCM10011333_04110</name>
</gene>
<evidence type="ECO:0000256" key="2">
    <source>
        <dbReference type="ARBA" id="ARBA00022630"/>
    </source>
</evidence>
<proteinExistence type="predicted"/>
<organism evidence="6 7">
    <name type="scientific">Sediminivirga luteola</name>
    <dbReference type="NCBI Taxonomy" id="1774748"/>
    <lineage>
        <taxon>Bacteria</taxon>
        <taxon>Bacillati</taxon>
        <taxon>Actinomycetota</taxon>
        <taxon>Actinomycetes</taxon>
        <taxon>Micrococcales</taxon>
        <taxon>Brevibacteriaceae</taxon>
        <taxon>Sediminivirga</taxon>
    </lineage>
</organism>
<evidence type="ECO:0000259" key="5">
    <source>
        <dbReference type="Pfam" id="PF01266"/>
    </source>
</evidence>
<comment type="caution">
    <text evidence="6">The sequence shown here is derived from an EMBL/GenBank/DDBJ whole genome shotgun (WGS) entry which is preliminary data.</text>
</comment>
<dbReference type="PANTHER" id="PTHR10961">
    <property type="entry name" value="PEROXISOMAL SARCOSINE OXIDASE"/>
    <property type="match status" value="1"/>
</dbReference>
<reference evidence="6" key="1">
    <citation type="journal article" date="2014" name="Int. J. Syst. Evol. Microbiol.">
        <title>Complete genome sequence of Corynebacterium casei LMG S-19264T (=DSM 44701T), isolated from a smear-ripened cheese.</title>
        <authorList>
            <consortium name="US DOE Joint Genome Institute (JGI-PGF)"/>
            <person name="Walter F."/>
            <person name="Albersmeier A."/>
            <person name="Kalinowski J."/>
            <person name="Ruckert C."/>
        </authorList>
    </citation>
    <scope>NUCLEOTIDE SEQUENCE</scope>
    <source>
        <strain evidence="6">CGMCC 1.12785</strain>
    </source>
</reference>
<comment type="cofactor">
    <cofactor evidence="1">
        <name>FAD</name>
        <dbReference type="ChEBI" id="CHEBI:57692"/>
    </cofactor>
</comment>
<dbReference type="GO" id="GO:0050660">
    <property type="term" value="F:flavin adenine dinucleotide binding"/>
    <property type="evidence" value="ECO:0007669"/>
    <property type="project" value="InterPro"/>
</dbReference>
<evidence type="ECO:0000256" key="4">
    <source>
        <dbReference type="ARBA" id="ARBA00023002"/>
    </source>
</evidence>
<keyword evidence="7" id="KW-1185">Reference proteome</keyword>
<evidence type="ECO:0000313" key="7">
    <source>
        <dbReference type="Proteomes" id="UP000616114"/>
    </source>
</evidence>
<dbReference type="Proteomes" id="UP000616114">
    <property type="component" value="Unassembled WGS sequence"/>
</dbReference>
<dbReference type="AlphaFoldDB" id="A0A8J2TVK0"/>
<dbReference type="GO" id="GO:0008115">
    <property type="term" value="F:sarcosine oxidase activity"/>
    <property type="evidence" value="ECO:0007669"/>
    <property type="project" value="TreeGrafter"/>
</dbReference>
<reference evidence="6" key="2">
    <citation type="submission" date="2020-09" db="EMBL/GenBank/DDBJ databases">
        <authorList>
            <person name="Sun Q."/>
            <person name="Zhou Y."/>
        </authorList>
    </citation>
    <scope>NUCLEOTIDE SEQUENCE</scope>
    <source>
        <strain evidence="6">CGMCC 1.12785</strain>
    </source>
</reference>
<dbReference type="SUPFAM" id="SSF51905">
    <property type="entry name" value="FAD/NAD(P)-binding domain"/>
    <property type="match status" value="1"/>
</dbReference>
<evidence type="ECO:0000256" key="1">
    <source>
        <dbReference type="ARBA" id="ARBA00001974"/>
    </source>
</evidence>
<sequence length="370" mass="40703">MGSQVLWQLAKRGYDVTGYELFAPGHSRGAAGGETRLFRTIQMEDHGYAPIADRADELYRALEADSGQQLRDITGALVMGHPSSPDTQTALEAAERSAHPVRVLDREESMREFPEFALDPGDVTIWDGHGGIIRPELTVATAAAQAQRHGVTILRRHRVTAIEDTGSGVHVTADGQTRQFDRVVAAPGAWTSLLFPELAGLFEMRRLLSAWFFPAVPGQLERVLPFLRTKPAQTEKNTYAYGLPYADRTAMKLGLGSDQEARVDSPDTADYYVTDTLLEPFAEWIGRYMPVLDPYPMRIATYFESFTASGREYVQAHPQMENVIVMAGFSGHGFKMAPAFGEIGADLAEGRTPALDIGFLQRDEVPLTAA</sequence>
<dbReference type="InterPro" id="IPR045170">
    <property type="entry name" value="MTOX"/>
</dbReference>
<evidence type="ECO:0000313" key="6">
    <source>
        <dbReference type="EMBL" id="GGA04719.1"/>
    </source>
</evidence>
<dbReference type="Pfam" id="PF01266">
    <property type="entry name" value="DAO"/>
    <property type="match status" value="1"/>
</dbReference>
<evidence type="ECO:0000256" key="3">
    <source>
        <dbReference type="ARBA" id="ARBA00022827"/>
    </source>
</evidence>
<keyword evidence="3" id="KW-0274">FAD</keyword>
<protein>
    <submittedName>
        <fullName evidence="6">N-methyltryptophan oxidase</fullName>
    </submittedName>
</protein>
<dbReference type="EMBL" id="BMFY01000002">
    <property type="protein sequence ID" value="GGA04719.1"/>
    <property type="molecule type" value="Genomic_DNA"/>
</dbReference>
<dbReference type="PANTHER" id="PTHR10961:SF7">
    <property type="entry name" value="FAD DEPENDENT OXIDOREDUCTASE DOMAIN-CONTAINING PROTEIN"/>
    <property type="match status" value="1"/>
</dbReference>
<dbReference type="InterPro" id="IPR036188">
    <property type="entry name" value="FAD/NAD-bd_sf"/>
</dbReference>
<keyword evidence="4" id="KW-0560">Oxidoreductase</keyword>
<keyword evidence="2" id="KW-0285">Flavoprotein</keyword>
<dbReference type="Gene3D" id="3.50.50.60">
    <property type="entry name" value="FAD/NAD(P)-binding domain"/>
    <property type="match status" value="1"/>
</dbReference>
<dbReference type="InterPro" id="IPR006076">
    <property type="entry name" value="FAD-dep_OxRdtase"/>
</dbReference>
<feature type="domain" description="FAD dependent oxidoreductase" evidence="5">
    <location>
        <begin position="1"/>
        <end position="347"/>
    </location>
</feature>
<dbReference type="Gene3D" id="3.30.9.10">
    <property type="entry name" value="D-Amino Acid Oxidase, subunit A, domain 2"/>
    <property type="match status" value="1"/>
</dbReference>
<name>A0A8J2TVK0_9MICO</name>